<sequence>MSLSDEEFDLAEELEKYRNVVLSACTSLGGLEVIKVPQKTQQDNRSVSKEIYKYVPGDECIECLKDLKRYIRIDEMSGERLVLQWLSEWNILGRDLVPIFKLFAEKWLSWDEKEDKPWYRLSEGREDEYKTVCLCVDMFVFMTWSMDSADPEVRDKFEAALRSYKKSFCDNELISLFVRLITRLFEIPEGWKIDKDRMLLQGSLYVLRNLLSVPDPFISPETVITSDDQLSLQDWMIQIMNDEFGIELFIVTASMAQDKSVKLYSPIVLDLFYSLYLRVSADSLIKNRKDISSLDLLSNRPNEKSTFSSRRGRHSRFGGVFAGMIEPGKLIPIFNAEEAMKIFARNLKKSRNTPRRKVSAEKEYSVLTVLDAEERDASIETLKILKETSISFIKNCFGTLFPQLFDDIEVQRNSLSSVGKLRLLYMTGYFVDFFVEMYKVQRRQTNLASNLSKQHNEDAKVLEFPYVSSVVNQGGIGMCLRQISEGLDLGDWPQVQAAMYCFRSMLKTVKEMSFSENPEYRDSSLYIQSNLFYDGSVMDLVVKIAGSFKPTKQTLKYLIDIVKTVDEFILYENEKTEALSKDIGEDEEALLEENTSSSDDTTSYTDIRFDYNRWIKMFAIKPVVNTYCQAFKACLLLKGQDLKMVSTMIYRIAVICKKPHLFFSKPIFIQLYQFIVNYQTLRKSKIYDSVWVEALTDLQDDVAWIFRQYFILEDEERKFIEEAENKSLSSIIELDEGFDDSLEAFLDSIGNSDTKPSELLDLKKQNKGTVDGTTNKTEQDITSHRSKRYKQDSLFEDKASYIRLRAYLKQTPIGTNEQRYPKKSYINYNSSESESDEMPSDYGTTFGENNTDAGLDSSHSATPDKELENLKNLDRNFLSWKDKIGVLVKIIIGDGKNILVEHALKELEKCIENRNKNTDLESELTGEKSAENDTVNSIMNPDYTFTSLEGSDLFPQGDDIYYSELLTVLRINKIGSGIGSMIIYGFENTNDLESRLTVLKEALETEKVNKILNSLQSNQSQQKNKENQLKQKKGVRKDVKKRKFKGRVFKPTKSSLTNLKISEESNLEIGKTDLSYLRPDNTLSPGLRLHGNAEQSSFINKGVVPDVDLNDSEINKILGLGSEKTTDKKLDSDTSNKKGSDETVNKGSAGLSFKERALILRKRLVKEKNRKTLVKGTRQE</sequence>
<organism evidence="7 8">
    <name type="scientific">Smittium megazygosporum</name>
    <dbReference type="NCBI Taxonomy" id="133381"/>
    <lineage>
        <taxon>Eukaryota</taxon>
        <taxon>Fungi</taxon>
        <taxon>Fungi incertae sedis</taxon>
        <taxon>Zoopagomycota</taxon>
        <taxon>Kickxellomycotina</taxon>
        <taxon>Harpellomycetes</taxon>
        <taxon>Harpellales</taxon>
        <taxon>Legeriomycetaceae</taxon>
        <taxon>Smittium</taxon>
    </lineage>
</organism>
<dbReference type="GO" id="GO:0000076">
    <property type="term" value="P:DNA replication checkpoint signaling"/>
    <property type="evidence" value="ECO:0007669"/>
    <property type="project" value="TreeGrafter"/>
</dbReference>
<evidence type="ECO:0000256" key="3">
    <source>
        <dbReference type="ARBA" id="ARBA00023242"/>
    </source>
</evidence>
<keyword evidence="2" id="KW-0236">DNA replication inhibitor</keyword>
<dbReference type="STRING" id="133381.A0A2T9Z7D9"/>
<feature type="compositionally biased region" description="Polar residues" evidence="5">
    <location>
        <begin position="842"/>
        <end position="861"/>
    </location>
</feature>
<feature type="domain" description="Timeless N-terminal" evidence="6">
    <location>
        <begin position="53"/>
        <end position="321"/>
    </location>
</feature>
<feature type="region of interest" description="Disordered" evidence="5">
    <location>
        <begin position="829"/>
        <end position="863"/>
    </location>
</feature>
<feature type="compositionally biased region" description="Basic and acidic residues" evidence="5">
    <location>
        <begin position="1125"/>
        <end position="1144"/>
    </location>
</feature>
<evidence type="ECO:0000256" key="4">
    <source>
        <dbReference type="ARBA" id="ARBA00023306"/>
    </source>
</evidence>
<accession>A0A2T9Z7D9</accession>
<evidence type="ECO:0000256" key="1">
    <source>
        <dbReference type="ARBA" id="ARBA00004123"/>
    </source>
</evidence>
<feature type="region of interest" description="Disordered" evidence="5">
    <location>
        <begin position="1125"/>
        <end position="1147"/>
    </location>
</feature>
<dbReference type="InterPro" id="IPR006906">
    <property type="entry name" value="Timeless_N"/>
</dbReference>
<dbReference type="GO" id="GO:0006281">
    <property type="term" value="P:DNA repair"/>
    <property type="evidence" value="ECO:0007669"/>
    <property type="project" value="TreeGrafter"/>
</dbReference>
<dbReference type="PANTHER" id="PTHR22940">
    <property type="entry name" value="TIMEOUT/TIMELESS-2"/>
    <property type="match status" value="1"/>
</dbReference>
<protein>
    <recommendedName>
        <fullName evidence="6">Timeless N-terminal domain-containing protein</fullName>
    </recommendedName>
</protein>
<feature type="region of interest" description="Disordered" evidence="5">
    <location>
        <begin position="1015"/>
        <end position="1039"/>
    </location>
</feature>
<gene>
    <name evidence="7" type="ORF">BB560_005097</name>
</gene>
<dbReference type="GO" id="GO:0003677">
    <property type="term" value="F:DNA binding"/>
    <property type="evidence" value="ECO:0007669"/>
    <property type="project" value="TreeGrafter"/>
</dbReference>
<evidence type="ECO:0000313" key="7">
    <source>
        <dbReference type="EMBL" id="PVV00516.1"/>
    </source>
</evidence>
<dbReference type="InterPro" id="IPR044998">
    <property type="entry name" value="Timeless"/>
</dbReference>
<dbReference type="GO" id="GO:0043111">
    <property type="term" value="P:replication fork arrest"/>
    <property type="evidence" value="ECO:0007669"/>
    <property type="project" value="TreeGrafter"/>
</dbReference>
<comment type="subcellular location">
    <subcellularLocation>
        <location evidence="1">Nucleus</location>
    </subcellularLocation>
</comment>
<proteinExistence type="predicted"/>
<dbReference type="PANTHER" id="PTHR22940:SF4">
    <property type="entry name" value="PROTEIN TIMELESS HOMOLOG"/>
    <property type="match status" value="1"/>
</dbReference>
<dbReference type="Pfam" id="PF04821">
    <property type="entry name" value="TIMELESS"/>
    <property type="match status" value="1"/>
</dbReference>
<name>A0A2T9Z7D9_9FUNG</name>
<evidence type="ECO:0000256" key="2">
    <source>
        <dbReference type="ARBA" id="ARBA00022880"/>
    </source>
</evidence>
<evidence type="ECO:0000313" key="8">
    <source>
        <dbReference type="Proteomes" id="UP000245609"/>
    </source>
</evidence>
<dbReference type="OrthoDB" id="310853at2759"/>
<dbReference type="AlphaFoldDB" id="A0A2T9Z7D9"/>
<feature type="compositionally biased region" description="Basic residues" evidence="5">
    <location>
        <begin position="1030"/>
        <end position="1039"/>
    </location>
</feature>
<evidence type="ECO:0000259" key="6">
    <source>
        <dbReference type="Pfam" id="PF04821"/>
    </source>
</evidence>
<dbReference type="GO" id="GO:0031298">
    <property type="term" value="C:replication fork protection complex"/>
    <property type="evidence" value="ECO:0007669"/>
    <property type="project" value="TreeGrafter"/>
</dbReference>
<keyword evidence="8" id="KW-1185">Reference proteome</keyword>
<dbReference type="Proteomes" id="UP000245609">
    <property type="component" value="Unassembled WGS sequence"/>
</dbReference>
<evidence type="ECO:0000256" key="5">
    <source>
        <dbReference type="SAM" id="MobiDB-lite"/>
    </source>
</evidence>
<keyword evidence="3" id="KW-0539">Nucleus</keyword>
<dbReference type="EMBL" id="MBFS01001923">
    <property type="protein sequence ID" value="PVV00516.1"/>
    <property type="molecule type" value="Genomic_DNA"/>
</dbReference>
<reference evidence="7 8" key="1">
    <citation type="journal article" date="2018" name="MBio">
        <title>Comparative Genomics Reveals the Core Gene Toolbox for the Fungus-Insect Symbiosis.</title>
        <authorList>
            <person name="Wang Y."/>
            <person name="Stata M."/>
            <person name="Wang W."/>
            <person name="Stajich J.E."/>
            <person name="White M.M."/>
            <person name="Moncalvo J.M."/>
        </authorList>
    </citation>
    <scope>NUCLEOTIDE SEQUENCE [LARGE SCALE GENOMIC DNA]</scope>
    <source>
        <strain evidence="7 8">SC-DP-2</strain>
    </source>
</reference>
<comment type="caution">
    <text evidence="7">The sequence shown here is derived from an EMBL/GenBank/DDBJ whole genome shotgun (WGS) entry which is preliminary data.</text>
</comment>
<keyword evidence="4" id="KW-0131">Cell cycle</keyword>